<protein>
    <submittedName>
        <fullName evidence="9">FAD-dependent oxidoreductase</fullName>
    </submittedName>
</protein>
<accession>A0A5C1NHG1</accession>
<dbReference type="Pfam" id="PF01266">
    <property type="entry name" value="DAO"/>
    <property type="match status" value="1"/>
</dbReference>
<feature type="domain" description="FAD dependent oxidoreductase" evidence="7">
    <location>
        <begin position="45"/>
        <end position="364"/>
    </location>
</feature>
<dbReference type="AlphaFoldDB" id="A0A5C1NHG1"/>
<feature type="compositionally biased region" description="Polar residues" evidence="6">
    <location>
        <begin position="15"/>
        <end position="25"/>
    </location>
</feature>
<keyword evidence="4" id="KW-0274">FAD</keyword>
<dbReference type="GO" id="GO:0004368">
    <property type="term" value="F:glycerol-3-phosphate dehydrogenase (quinone) activity"/>
    <property type="evidence" value="ECO:0007669"/>
    <property type="project" value="InterPro"/>
</dbReference>
<dbReference type="Gene3D" id="3.30.9.10">
    <property type="entry name" value="D-Amino Acid Oxidase, subunit A, domain 2"/>
    <property type="match status" value="1"/>
</dbReference>
<name>A0A5C1NHG1_9GAMM</name>
<dbReference type="InterPro" id="IPR006076">
    <property type="entry name" value="FAD-dep_OxRdtase"/>
</dbReference>
<dbReference type="InterPro" id="IPR000447">
    <property type="entry name" value="G3P_DH_FAD-dep"/>
</dbReference>
<evidence type="ECO:0000256" key="5">
    <source>
        <dbReference type="ARBA" id="ARBA00023002"/>
    </source>
</evidence>
<dbReference type="InterPro" id="IPR036188">
    <property type="entry name" value="FAD/NAD-bd_sf"/>
</dbReference>
<proteinExistence type="inferred from homology"/>
<feature type="region of interest" description="Disordered" evidence="6">
    <location>
        <begin position="1"/>
        <end position="25"/>
    </location>
</feature>
<keyword evidence="10" id="KW-1185">Reference proteome</keyword>
<evidence type="ECO:0000256" key="4">
    <source>
        <dbReference type="ARBA" id="ARBA00022827"/>
    </source>
</evidence>
<dbReference type="OrthoDB" id="9766796at2"/>
<reference evidence="9" key="1">
    <citation type="submission" date="2021-02" db="EMBL/GenBank/DDBJ databases">
        <title>Strain Y2R2, a novel species of the genus Halomonas.</title>
        <authorList>
            <person name="Huang H."/>
        </authorList>
    </citation>
    <scope>NUCLEOTIDE SEQUENCE</scope>
    <source>
        <strain evidence="9">Y2R2</strain>
    </source>
</reference>
<dbReference type="Pfam" id="PF16901">
    <property type="entry name" value="DAO_C"/>
    <property type="match status" value="1"/>
</dbReference>
<sequence>MPLDRSPVVQRCENESLTSPQHTSTAHVSTLRDTHLQHLANDRFDVLIVGAGINGACAAAALASKGVSVALIDRSDFASATSQQSSNLAWGGIKYMESFDFSLVRKLCKSRNHLVRSFPSSVKEIRFLTTVSKGFRHHPGMLWAGSWLYWLMGNGQTRMPRFLRISDIHKRASIVDTREAHGGVEYSDAYLYDNDARFVFQFVQRAMHANARVANYVESLGAEHHDNGWKVRVRDVIHDRPFEIQARVLINAAGPWVDEHNRLSGETTEHHHAFSKGIHLIVPKLTDDSHVLAFFADDGRLFFVIPMGNRTCIGTTDTRVEHPHVDIDADDINFVLDNINKRLALARPLNRDDIIATRCGVRPLAVSKSNGKERDFLQLSRKHAIDTNRQHAHISIFGGKLTDCINVGEEILAEVQKLGIDVPYPESRWYGEPDEQEKQEFLRHAMEIGLDDLTPIDASEPLSQRLWRRYANDAHGLLESIVRDPRQAEPLIEGSEYLRCELQLAREQEMVTRLEDLLRRRDRISLVVSQEQLRHSPGLHEACEILFGDQAEARYAEYFGTSAVVT</sequence>
<dbReference type="Gene3D" id="1.10.8.870">
    <property type="entry name" value="Alpha-glycerophosphate oxidase, cap domain"/>
    <property type="match status" value="1"/>
</dbReference>
<evidence type="ECO:0000256" key="1">
    <source>
        <dbReference type="ARBA" id="ARBA00001974"/>
    </source>
</evidence>
<evidence type="ECO:0000256" key="3">
    <source>
        <dbReference type="ARBA" id="ARBA00022630"/>
    </source>
</evidence>
<dbReference type="InterPro" id="IPR031656">
    <property type="entry name" value="DAO_C"/>
</dbReference>
<dbReference type="InterPro" id="IPR038299">
    <property type="entry name" value="DAO_C_sf"/>
</dbReference>
<evidence type="ECO:0000256" key="6">
    <source>
        <dbReference type="SAM" id="MobiDB-lite"/>
    </source>
</evidence>
<evidence type="ECO:0000313" key="10">
    <source>
        <dbReference type="Proteomes" id="UP000324285"/>
    </source>
</evidence>
<dbReference type="EMBL" id="CP038437">
    <property type="protein sequence ID" value="QEM82103.1"/>
    <property type="molecule type" value="Genomic_DNA"/>
</dbReference>
<evidence type="ECO:0000259" key="7">
    <source>
        <dbReference type="Pfam" id="PF01266"/>
    </source>
</evidence>
<dbReference type="Proteomes" id="UP000324285">
    <property type="component" value="Chromosome"/>
</dbReference>
<dbReference type="PRINTS" id="PR01001">
    <property type="entry name" value="FADG3PDH"/>
</dbReference>
<comment type="similarity">
    <text evidence="2">Belongs to the FAD-dependent glycerol-3-phosphate dehydrogenase family.</text>
</comment>
<keyword evidence="5" id="KW-0560">Oxidoreductase</keyword>
<dbReference type="SUPFAM" id="SSF51905">
    <property type="entry name" value="FAD/NAD(P)-binding domain"/>
    <property type="match status" value="1"/>
</dbReference>
<evidence type="ECO:0000256" key="2">
    <source>
        <dbReference type="ARBA" id="ARBA00007330"/>
    </source>
</evidence>
<dbReference type="KEGG" id="hbh:E4T21_11500"/>
<evidence type="ECO:0000259" key="8">
    <source>
        <dbReference type="Pfam" id="PF16901"/>
    </source>
</evidence>
<dbReference type="Gene3D" id="3.50.50.60">
    <property type="entry name" value="FAD/NAD(P)-binding domain"/>
    <property type="match status" value="1"/>
</dbReference>
<comment type="cofactor">
    <cofactor evidence="1">
        <name>FAD</name>
        <dbReference type="ChEBI" id="CHEBI:57692"/>
    </cofactor>
</comment>
<dbReference type="GO" id="GO:0046168">
    <property type="term" value="P:glycerol-3-phosphate catabolic process"/>
    <property type="evidence" value="ECO:0007669"/>
    <property type="project" value="TreeGrafter"/>
</dbReference>
<evidence type="ECO:0000313" key="9">
    <source>
        <dbReference type="EMBL" id="QEM82103.1"/>
    </source>
</evidence>
<feature type="domain" description="Alpha-glycerophosphate oxidase C-terminal" evidence="8">
    <location>
        <begin position="458"/>
        <end position="536"/>
    </location>
</feature>
<dbReference type="PANTHER" id="PTHR11985">
    <property type="entry name" value="GLYCEROL-3-PHOSPHATE DEHYDROGENASE"/>
    <property type="match status" value="1"/>
</dbReference>
<gene>
    <name evidence="9" type="ORF">E4T21_11500</name>
</gene>
<organism evidence="9 10">
    <name type="scientific">Halomonas binhaiensis</name>
    <dbReference type="NCBI Taxonomy" id="2562282"/>
    <lineage>
        <taxon>Bacteria</taxon>
        <taxon>Pseudomonadati</taxon>
        <taxon>Pseudomonadota</taxon>
        <taxon>Gammaproteobacteria</taxon>
        <taxon>Oceanospirillales</taxon>
        <taxon>Halomonadaceae</taxon>
        <taxon>Halomonas</taxon>
    </lineage>
</organism>
<dbReference type="PANTHER" id="PTHR11985:SF15">
    <property type="entry name" value="GLYCEROL-3-PHOSPHATE DEHYDROGENASE, MITOCHONDRIAL"/>
    <property type="match status" value="1"/>
</dbReference>
<keyword evidence="3" id="KW-0285">Flavoprotein</keyword>